<sequence>MTPELPIARLGSQLQDDSESDASSLQRQNGGATSVEVNESDAIPTTENHNLWAMDDVEGVVMELLDDIAIQSAAVAIEKVVSGRLLGFVAAWGLSNIEDALVSAIAPTGDICVDSRDVNILNNSRILLGRNDLPLETLDPPRSCSLDYSYLRGQLPMKAPQRNHYDSEGLHHEVKAASRSHARPASIASSRMTMKSKMGKKNDTVAVELSGPQPGVPYSTEAPHSRTTRHRSASPRKAMAVHHTEPDNIEQDASNVAELQLSIDSKFLDQENGEPSRRSPSPSSIASARRRPHPPQNGRATKTFLFGERQEEVQVEYAVLTSLPRRASISSKSVLPNIENGRTKPRPNTAFGASSYVNHDKESLIVEEPLGQKFHAMPLSPGVKVRVGEEANDGPDLPHFKAQMRRSTFVRMETSILRTQISDPVASPSSSPINQINQLKVQPGKGTFLTETTWESSATDHDRIQHSEGDSWGKSDHVSSTELTTSCSCDSTNSLTLFRRSTKVQRPCRSCNKSSIESSRTDTTNFSNLIKQRAFHSKPTCLPSSPPKRVPGASPRRVMSAPATSPLARRNLLLNNRNLDKATQII</sequence>
<dbReference type="OrthoDB" id="129360at2759"/>
<evidence type="ECO:0000313" key="2">
    <source>
        <dbReference type="EMBL" id="KAG2899932.1"/>
    </source>
</evidence>
<feature type="compositionally biased region" description="Low complexity" evidence="1">
    <location>
        <begin position="278"/>
        <end position="287"/>
    </location>
</feature>
<evidence type="ECO:0000256" key="1">
    <source>
        <dbReference type="SAM" id="MobiDB-lite"/>
    </source>
</evidence>
<feature type="compositionally biased region" description="Basic and acidic residues" evidence="1">
    <location>
        <begin position="458"/>
        <end position="477"/>
    </location>
</feature>
<comment type="caution">
    <text evidence="3">The sequence shown here is derived from an EMBL/GenBank/DDBJ whole genome shotgun (WGS) entry which is preliminary data.</text>
</comment>
<dbReference type="EMBL" id="RCMK01001181">
    <property type="protein sequence ID" value="KAG2899932.1"/>
    <property type="molecule type" value="Genomic_DNA"/>
</dbReference>
<feature type="region of interest" description="Disordered" evidence="1">
    <location>
        <begin position="537"/>
        <end position="563"/>
    </location>
</feature>
<reference evidence="3 4" key="1">
    <citation type="submission" date="2018-01" db="EMBL/GenBank/DDBJ databases">
        <title>Draft genome of the strawberry crown rot pathogen Phytophthora cactorum.</title>
        <authorList>
            <person name="Armitage A.D."/>
            <person name="Lysoe E."/>
            <person name="Nellist C.F."/>
            <person name="Harrison R.J."/>
            <person name="Brurberg M.B."/>
        </authorList>
    </citation>
    <scope>NUCLEOTIDE SEQUENCE [LARGE SCALE GENOMIC DNA]</scope>
    <source>
        <strain evidence="3 4">10300</strain>
    </source>
</reference>
<reference evidence="2" key="2">
    <citation type="submission" date="2018-10" db="EMBL/GenBank/DDBJ databases">
        <title>Effector identification in a new, highly contiguous assembly of the strawberry crown rot pathogen Phytophthora cactorum.</title>
        <authorList>
            <person name="Armitage A.D."/>
            <person name="Nellist C.F."/>
            <person name="Bates H."/>
            <person name="Vickerstaff R.J."/>
            <person name="Harrison R.J."/>
        </authorList>
    </citation>
    <scope>NUCLEOTIDE SEQUENCE</scope>
    <source>
        <strain evidence="2">4040</strain>
    </source>
</reference>
<feature type="region of interest" description="Disordered" evidence="1">
    <location>
        <begin position="267"/>
        <end position="300"/>
    </location>
</feature>
<feature type="region of interest" description="Disordered" evidence="1">
    <location>
        <begin position="454"/>
        <end position="477"/>
    </location>
</feature>
<gene>
    <name evidence="3" type="ORF">PC110_g9882</name>
    <name evidence="2" type="ORF">PC117_g22106</name>
</gene>
<accession>A0A329SDR3</accession>
<dbReference type="AlphaFoldDB" id="A0A329SDR3"/>
<evidence type="ECO:0000313" key="3">
    <source>
        <dbReference type="EMBL" id="RAW33778.1"/>
    </source>
</evidence>
<feature type="compositionally biased region" description="Polar residues" evidence="1">
    <location>
        <begin position="21"/>
        <end position="41"/>
    </location>
</feature>
<feature type="compositionally biased region" description="Basic and acidic residues" evidence="1">
    <location>
        <begin position="267"/>
        <end position="277"/>
    </location>
</feature>
<proteinExistence type="predicted"/>
<name>A0A329SDR3_9STRA</name>
<feature type="region of interest" description="Disordered" evidence="1">
    <location>
        <begin position="175"/>
        <end position="249"/>
    </location>
</feature>
<dbReference type="Proteomes" id="UP000251314">
    <property type="component" value="Unassembled WGS sequence"/>
</dbReference>
<dbReference type="VEuPathDB" id="FungiDB:PC110_g9882"/>
<keyword evidence="4" id="KW-1185">Reference proteome</keyword>
<organism evidence="3 4">
    <name type="scientific">Phytophthora cactorum</name>
    <dbReference type="NCBI Taxonomy" id="29920"/>
    <lineage>
        <taxon>Eukaryota</taxon>
        <taxon>Sar</taxon>
        <taxon>Stramenopiles</taxon>
        <taxon>Oomycota</taxon>
        <taxon>Peronosporomycetes</taxon>
        <taxon>Peronosporales</taxon>
        <taxon>Peronosporaceae</taxon>
        <taxon>Phytophthora</taxon>
    </lineage>
</organism>
<dbReference type="Proteomes" id="UP000736787">
    <property type="component" value="Unassembled WGS sequence"/>
</dbReference>
<feature type="region of interest" description="Disordered" evidence="1">
    <location>
        <begin position="10"/>
        <end position="41"/>
    </location>
</feature>
<protein>
    <submittedName>
        <fullName evidence="3">Uncharacterized protein</fullName>
    </submittedName>
</protein>
<evidence type="ECO:0000313" key="4">
    <source>
        <dbReference type="Proteomes" id="UP000251314"/>
    </source>
</evidence>
<dbReference type="EMBL" id="MJFZ01000225">
    <property type="protein sequence ID" value="RAW33778.1"/>
    <property type="molecule type" value="Genomic_DNA"/>
</dbReference>